<feature type="transmembrane region" description="Helical" evidence="1">
    <location>
        <begin position="340"/>
        <end position="358"/>
    </location>
</feature>
<dbReference type="OrthoDB" id="313199at2157"/>
<evidence type="ECO:0000313" key="2">
    <source>
        <dbReference type="EMBL" id="SDM31814.1"/>
    </source>
</evidence>
<feature type="transmembrane region" description="Helical" evidence="1">
    <location>
        <begin position="501"/>
        <end position="520"/>
    </location>
</feature>
<keyword evidence="3" id="KW-1185">Reference proteome</keyword>
<dbReference type="STRING" id="996166.SAMN05192554_10114"/>
<evidence type="ECO:0000256" key="1">
    <source>
        <dbReference type="SAM" id="Phobius"/>
    </source>
</evidence>
<dbReference type="Proteomes" id="UP000199370">
    <property type="component" value="Unassembled WGS sequence"/>
</dbReference>
<evidence type="ECO:0000313" key="3">
    <source>
        <dbReference type="Proteomes" id="UP000199370"/>
    </source>
</evidence>
<feature type="transmembrane region" description="Helical" evidence="1">
    <location>
        <begin position="364"/>
        <end position="382"/>
    </location>
</feature>
<feature type="transmembrane region" description="Helical" evidence="1">
    <location>
        <begin position="550"/>
        <end position="568"/>
    </location>
</feature>
<sequence length="869" mass="92847">MFEVFVVAKWLLVFAALAVVGAPLAAVVFRRFPRRGAAFAIPAALLPTVLLVFWLGQATFGFLTVYASLLVVVVASGLALYRGVEPDWRGVAGSYVVFALGFLFLTAFRAYNAGITPVGGEQFLHFGLVKSLLRAGSLPPEDFWFAGEPLRYYYGTQLQVAMMALLTDTPARYAFNLGIPAFYAMLVVAAYGLVGTVTSLRDRSYRLGGAFGVFFVAVAGALTTFVRLVLGALPIDVAVEYGQPAFGFVARRFYLGDDGIETMDQAMRAAVREGGHLESWGWWFTRYVVPGTLQEFPLYSFIKSDLHGHALANGYILVAAALALAYYLTPAEHRLRRVGLVYGGIGLIAGVFGFMNTWSLPTAVGLAWLAMAAADAHPATLLPGELGERLRFEPATAAGASDDSVPEDAAPDTAVGAAVGRRLAAETWRVVLAGVFAALVGVVGVALASPFLIFGHVPTNDGIGFLPPRTGLAPFLVIYGGIMALFAGFVVYRSWPEIRALSTWVSTGGAVALLVVGAVLVHVVDFAVFAVVGPILLGMWWLVRTDRVGFEGVLVVAGVGLLLSFEVLHARVAPYDLPRWNTTLKVAVQGWTLAAAGAGGITALVLSEAFDVLASDSTADTDAPETTAVDDAGPHTHVDTAATDGGSRARSSLATLAVAVLALGVVLTSTPFVALAFADEVKSPYDEGAPATIDGLGTHERWKAEEIAAIHWLDDREGRPVIVEPVDTPVPDDPEDIYVEYDWITPAATLTGLPTVLGWDHQVNYRGGEAYLHRMEQVDDIYTGTWANATAALREHDVQYIYVGPRATELYGGDIRQFHHHDGISVAFENDKVTVYEVHHDELAGSAETWPATGSARWNGTDADATVPV</sequence>
<dbReference type="PANTHER" id="PTHR10790">
    <property type="entry name" value="TPR-DOMAIN CONTAINING PROTEIN"/>
    <property type="match status" value="1"/>
</dbReference>
<keyword evidence="1" id="KW-0472">Membrane</keyword>
<feature type="transmembrane region" description="Helical" evidence="1">
    <location>
        <begin position="207"/>
        <end position="230"/>
    </location>
</feature>
<feature type="transmembrane region" description="Helical" evidence="1">
    <location>
        <begin position="653"/>
        <end position="677"/>
    </location>
</feature>
<feature type="transmembrane region" description="Helical" evidence="1">
    <location>
        <begin position="473"/>
        <end position="492"/>
    </location>
</feature>
<dbReference type="NCBIfam" id="TIGR03662">
    <property type="entry name" value="Chlor_Arch_YYY"/>
    <property type="match status" value="1"/>
</dbReference>
<dbReference type="Pfam" id="PF10060">
    <property type="entry name" value="DUF2298"/>
    <property type="match status" value="1"/>
</dbReference>
<feature type="transmembrane region" description="Helical" evidence="1">
    <location>
        <begin position="526"/>
        <end position="543"/>
    </location>
</feature>
<dbReference type="AlphaFoldDB" id="A0A1G9S8N0"/>
<dbReference type="EMBL" id="FNIA01000001">
    <property type="protein sequence ID" value="SDM31814.1"/>
    <property type="molecule type" value="Genomic_DNA"/>
</dbReference>
<protein>
    <submittedName>
        <fullName evidence="2">Chlor_Arch_YYY domain-containing protein</fullName>
    </submittedName>
</protein>
<accession>A0A1G9S8N0</accession>
<feature type="transmembrane region" description="Helical" evidence="1">
    <location>
        <begin position="588"/>
        <end position="606"/>
    </location>
</feature>
<feature type="transmembrane region" description="Helical" evidence="1">
    <location>
        <begin position="306"/>
        <end position="328"/>
    </location>
</feature>
<proteinExistence type="predicted"/>
<name>A0A1G9S8N0_9EURY</name>
<organism evidence="2 3">
    <name type="scientific">Haloarchaeobius iranensis</name>
    <dbReference type="NCBI Taxonomy" id="996166"/>
    <lineage>
        <taxon>Archaea</taxon>
        <taxon>Methanobacteriati</taxon>
        <taxon>Methanobacteriota</taxon>
        <taxon>Stenosarchaea group</taxon>
        <taxon>Halobacteria</taxon>
        <taxon>Halobacteriales</taxon>
        <taxon>Halorubellaceae</taxon>
        <taxon>Haloarchaeobius</taxon>
    </lineage>
</organism>
<feature type="transmembrane region" description="Helical" evidence="1">
    <location>
        <begin position="93"/>
        <end position="111"/>
    </location>
</feature>
<keyword evidence="1" id="KW-0812">Transmembrane</keyword>
<reference evidence="2 3" key="1">
    <citation type="submission" date="2016-10" db="EMBL/GenBank/DDBJ databases">
        <authorList>
            <person name="de Groot N.N."/>
        </authorList>
    </citation>
    <scope>NUCLEOTIDE SEQUENCE [LARGE SCALE GENOMIC DNA]</scope>
    <source>
        <strain evidence="3">EB21,IBRC-M 10013,KCTC 4048</strain>
    </source>
</reference>
<feature type="transmembrane region" description="Helical" evidence="1">
    <location>
        <begin position="6"/>
        <end position="29"/>
    </location>
</feature>
<feature type="transmembrane region" description="Helical" evidence="1">
    <location>
        <begin position="60"/>
        <end position="81"/>
    </location>
</feature>
<dbReference type="PANTHER" id="PTHR10790:SF51">
    <property type="entry name" value="TETRATRICOPEPTIDE REPEAT PROTEIN"/>
    <property type="match status" value="1"/>
</dbReference>
<feature type="transmembrane region" description="Helical" evidence="1">
    <location>
        <begin position="36"/>
        <end position="54"/>
    </location>
</feature>
<dbReference type="RefSeq" id="WP_089730989.1">
    <property type="nucleotide sequence ID" value="NZ_FNIA01000001.1"/>
</dbReference>
<feature type="transmembrane region" description="Helical" evidence="1">
    <location>
        <begin position="173"/>
        <end position="195"/>
    </location>
</feature>
<feature type="transmembrane region" description="Helical" evidence="1">
    <location>
        <begin position="430"/>
        <end position="453"/>
    </location>
</feature>
<keyword evidence="1" id="KW-1133">Transmembrane helix</keyword>
<dbReference type="InterPro" id="IPR018746">
    <property type="entry name" value="DUF2298"/>
</dbReference>
<gene>
    <name evidence="2" type="ORF">SAMN05192554_10114</name>
</gene>